<name>A0A9E7SU52_9CAUD</name>
<evidence type="ECO:0000313" key="2">
    <source>
        <dbReference type="Proteomes" id="UP001057427"/>
    </source>
</evidence>
<dbReference type="Proteomes" id="UP001057427">
    <property type="component" value="Segment"/>
</dbReference>
<evidence type="ECO:0000313" key="1">
    <source>
        <dbReference type="EMBL" id="UTC29795.1"/>
    </source>
</evidence>
<keyword evidence="2" id="KW-1185">Reference proteome</keyword>
<organism evidence="1 2">
    <name type="scientific">Brevundimonas phage vB_BgoS-Bajun</name>
    <dbReference type="NCBI Taxonomy" id="2948594"/>
    <lineage>
        <taxon>Viruses</taxon>
        <taxon>Duplodnaviria</taxon>
        <taxon>Heunggongvirae</taxon>
        <taxon>Uroviricota</taxon>
        <taxon>Caudoviricetes</taxon>
        <taxon>Dolichocephalovirinae</taxon>
    </lineage>
</organism>
<sequence>MFYLLAICVVIAALGGLWLYMKVHKRRILALEQAEVDRAYDELVLVLDPNAAHTTAKAFNVALPASIDRLQGQLREDGVPDTTPA</sequence>
<gene>
    <name evidence="1" type="ORF">BAJUN_01650</name>
</gene>
<proteinExistence type="predicted"/>
<accession>A0A9E7SU52</accession>
<protein>
    <submittedName>
        <fullName evidence="1">Uncharacterized protein</fullName>
    </submittedName>
</protein>
<reference evidence="1" key="1">
    <citation type="submission" date="2022-05" db="EMBL/GenBank/DDBJ databases">
        <authorList>
            <person name="Friedrich I."/>
            <person name="Poehlein A."/>
            <person name="Schneider D."/>
            <person name="Hertel R."/>
            <person name="Daniel R."/>
        </authorList>
    </citation>
    <scope>NUCLEOTIDE SEQUENCE</scope>
</reference>
<dbReference type="EMBL" id="ON529858">
    <property type="protein sequence ID" value="UTC29795.1"/>
    <property type="molecule type" value="Genomic_DNA"/>
</dbReference>